<keyword evidence="3" id="KW-1185">Reference proteome</keyword>
<keyword evidence="1" id="KW-0732">Signal</keyword>
<dbReference type="InterPro" id="IPR000884">
    <property type="entry name" value="TSP1_rpt"/>
</dbReference>
<dbReference type="SUPFAM" id="SSF82895">
    <property type="entry name" value="TSP-1 type 1 repeat"/>
    <property type="match status" value="1"/>
</dbReference>
<dbReference type="Gene3D" id="2.20.100.10">
    <property type="entry name" value="Thrombospondin type-1 (TSP1) repeat"/>
    <property type="match status" value="1"/>
</dbReference>
<organism evidence="2 3">
    <name type="scientific">Porites lobata</name>
    <dbReference type="NCBI Taxonomy" id="104759"/>
    <lineage>
        <taxon>Eukaryota</taxon>
        <taxon>Metazoa</taxon>
        <taxon>Cnidaria</taxon>
        <taxon>Anthozoa</taxon>
        <taxon>Hexacorallia</taxon>
        <taxon>Scleractinia</taxon>
        <taxon>Fungiina</taxon>
        <taxon>Poritidae</taxon>
        <taxon>Porites</taxon>
    </lineage>
</organism>
<sequence length="146" mass="15866">MNRAMMIICLLLLLTEVDTWRRRRRRRAPPPCRAVNCVVSSWTGWSFCSHQCGTSGTQARTRQQTHATSCGGTCPYHLRETRACNRDRCQHGGTPQNYGCSCRAGYGGTCCGQACNRDSCQNGGTPHSSGCSCRTGYGGTCCGQGE</sequence>
<dbReference type="Proteomes" id="UP001159405">
    <property type="component" value="Unassembled WGS sequence"/>
</dbReference>
<feature type="signal peptide" evidence="1">
    <location>
        <begin position="1"/>
        <end position="19"/>
    </location>
</feature>
<reference evidence="2 3" key="1">
    <citation type="submission" date="2022-05" db="EMBL/GenBank/DDBJ databases">
        <authorList>
            <consortium name="Genoscope - CEA"/>
            <person name="William W."/>
        </authorList>
    </citation>
    <scope>NUCLEOTIDE SEQUENCE [LARGE SCALE GENOMIC DNA]</scope>
</reference>
<comment type="caution">
    <text evidence="2">The sequence shown here is derived from an EMBL/GenBank/DDBJ whole genome shotgun (WGS) entry which is preliminary data.</text>
</comment>
<dbReference type="SMART" id="SM00209">
    <property type="entry name" value="TSP1"/>
    <property type="match status" value="1"/>
</dbReference>
<dbReference type="EMBL" id="CALNXK010000075">
    <property type="protein sequence ID" value="CAH3145033.1"/>
    <property type="molecule type" value="Genomic_DNA"/>
</dbReference>
<feature type="non-terminal residue" evidence="2">
    <location>
        <position position="146"/>
    </location>
</feature>
<evidence type="ECO:0000256" key="1">
    <source>
        <dbReference type="SAM" id="SignalP"/>
    </source>
</evidence>
<dbReference type="PROSITE" id="PS50092">
    <property type="entry name" value="TSP1"/>
    <property type="match status" value="1"/>
</dbReference>
<protein>
    <submittedName>
        <fullName evidence="2">Uncharacterized protein</fullName>
    </submittedName>
</protein>
<accession>A0ABN8PJB0</accession>
<gene>
    <name evidence="2" type="ORF">PLOB_00044312</name>
</gene>
<dbReference type="InterPro" id="IPR036383">
    <property type="entry name" value="TSP1_rpt_sf"/>
</dbReference>
<name>A0ABN8PJB0_9CNID</name>
<proteinExistence type="predicted"/>
<feature type="chain" id="PRO_5046375610" evidence="1">
    <location>
        <begin position="20"/>
        <end position="146"/>
    </location>
</feature>
<evidence type="ECO:0000313" key="2">
    <source>
        <dbReference type="EMBL" id="CAH3145033.1"/>
    </source>
</evidence>
<dbReference type="Pfam" id="PF00090">
    <property type="entry name" value="TSP_1"/>
    <property type="match status" value="1"/>
</dbReference>
<evidence type="ECO:0000313" key="3">
    <source>
        <dbReference type="Proteomes" id="UP001159405"/>
    </source>
</evidence>